<dbReference type="AlphaFoldDB" id="A0AB37UIJ8"/>
<name>A0AB37UIJ8_9CYAN</name>
<organism evidence="2 3">
    <name type="scientific">Chroococcidiopsis cubana SAG 39.79</name>
    <dbReference type="NCBI Taxonomy" id="388085"/>
    <lineage>
        <taxon>Bacteria</taxon>
        <taxon>Bacillati</taxon>
        <taxon>Cyanobacteriota</taxon>
        <taxon>Cyanophyceae</taxon>
        <taxon>Chroococcidiopsidales</taxon>
        <taxon>Chroococcidiopsidaceae</taxon>
        <taxon>Chroococcidiopsis</taxon>
    </lineage>
</organism>
<reference evidence="2 3" key="1">
    <citation type="journal article" date="2019" name="Genome Biol. Evol.">
        <title>Day and night: Metabolic profiles and evolutionary relationships of six axenic non-marine cyanobacteria.</title>
        <authorList>
            <person name="Will S.E."/>
            <person name="Henke P."/>
            <person name="Boedeker C."/>
            <person name="Huang S."/>
            <person name="Brinkmann H."/>
            <person name="Rohde M."/>
            <person name="Jarek M."/>
            <person name="Friedl T."/>
            <person name="Seufert S."/>
            <person name="Schumacher M."/>
            <person name="Overmann J."/>
            <person name="Neumann-Schaal M."/>
            <person name="Petersen J."/>
        </authorList>
    </citation>
    <scope>NUCLEOTIDE SEQUENCE [LARGE SCALE GENOMIC DNA]</scope>
    <source>
        <strain evidence="2 3">SAG 39.79</strain>
    </source>
</reference>
<protein>
    <recommendedName>
        <fullName evidence="1">TrwC relaxase domain-containing protein</fullName>
    </recommendedName>
</protein>
<dbReference type="NCBIfam" id="NF041492">
    <property type="entry name" value="MobF"/>
    <property type="match status" value="1"/>
</dbReference>
<feature type="domain" description="TrwC relaxase" evidence="1">
    <location>
        <begin position="2"/>
        <end position="173"/>
    </location>
</feature>
<evidence type="ECO:0000259" key="1">
    <source>
        <dbReference type="Pfam" id="PF08751"/>
    </source>
</evidence>
<dbReference type="SUPFAM" id="SSF55464">
    <property type="entry name" value="Origin of replication-binding domain, RBD-like"/>
    <property type="match status" value="1"/>
</dbReference>
<accession>A0AB37UIJ8</accession>
<evidence type="ECO:0000313" key="2">
    <source>
        <dbReference type="EMBL" id="RUT11202.1"/>
    </source>
</evidence>
<proteinExistence type="predicted"/>
<gene>
    <name evidence="2" type="ORF">DSM107010_34710</name>
</gene>
<comment type="caution">
    <text evidence="2">The sequence shown here is derived from an EMBL/GenBank/DDBJ whole genome shotgun (WGS) entry which is preliminary data.</text>
</comment>
<evidence type="ECO:0000313" key="3">
    <source>
        <dbReference type="Proteomes" id="UP000282574"/>
    </source>
</evidence>
<dbReference type="Proteomes" id="UP000282574">
    <property type="component" value="Unassembled WGS sequence"/>
</dbReference>
<dbReference type="EMBL" id="RSCK01000029">
    <property type="protein sequence ID" value="RUT11202.1"/>
    <property type="molecule type" value="Genomic_DNA"/>
</dbReference>
<sequence length="302" mass="34866">MRAVELVIGQIEKEYVGARITIDGERSFVKTGNLIAIAIDHPESRSLDPHVHTHCLIVNATQSPTNGKWYALSNEQILADQQYLGLQYRHHLVLEVQKLGYEIQLLEGGQFEIVGYSRPQLLASSQRQQQTLELAPENPTWEQRNTARLLTRSSKQHVCEEELVRNQRARLQELEIAFVTPSQPRPDLKGTPLTPQILEEAIAHCSEYQVAFRRQDLEKYILSEHLTCDLSRLDDLIAQNTELIRTPETNRVRYTTRLLIRRFPINLLPIRQSDGLNQNIPFRQKWISCQSPLDCPHCFFSQ</sequence>
<dbReference type="Pfam" id="PF08751">
    <property type="entry name" value="TrwC"/>
    <property type="match status" value="1"/>
</dbReference>
<keyword evidence="3" id="KW-1185">Reference proteome</keyword>
<dbReference type="InterPro" id="IPR014862">
    <property type="entry name" value="TrwC"/>
</dbReference>